<feature type="transmembrane region" description="Helical" evidence="1">
    <location>
        <begin position="170"/>
        <end position="192"/>
    </location>
</feature>
<gene>
    <name evidence="2" type="ORF">CJF43_00845</name>
</gene>
<feature type="transmembrane region" description="Helical" evidence="1">
    <location>
        <begin position="344"/>
        <end position="364"/>
    </location>
</feature>
<dbReference type="Pfam" id="PF13687">
    <property type="entry name" value="DUF4153"/>
    <property type="match status" value="1"/>
</dbReference>
<reference evidence="2 3" key="1">
    <citation type="submission" date="2017-08" db="EMBL/GenBank/DDBJ databases">
        <title>Genomic and metabolic characterisation of spoilage-associated Pseudomonas species.</title>
        <authorList>
            <person name="Stanborough T."/>
            <person name="Fegan N."/>
            <person name="Powell S.M."/>
            <person name="Singh T."/>
            <person name="Tamplin M.L."/>
            <person name="Chandry P.S."/>
        </authorList>
    </citation>
    <scope>NUCLEOTIDE SEQUENCE [LARGE SCALE GENOMIC DNA]</scope>
    <source>
        <strain evidence="2 3">F1820</strain>
    </source>
</reference>
<feature type="transmembrane region" description="Helical" evidence="1">
    <location>
        <begin position="34"/>
        <end position="52"/>
    </location>
</feature>
<accession>A0A266M1Y9</accession>
<name>A0A266M1Y9_PSEFR</name>
<sequence length="563" mass="62509">MLTLERSVKTYLVIGLVQGLLLWLGTAIDEPGVRYGLITAVLVGGINLLLLGESIRQRGTVWLVLGLTAVMTAISAWVFWGGDEYWRSGSWLVGSWSFFAVVVTYVCTVFILSWPTREGRYPRYEDLFRHAWDTVFIVMLGLLLNGVFWALLLLWGGLFKMLGIVALNKLFATDGFICVSSAMVFALGVHMGREKERVVGQLRGVLLALCRFLLPLSALIVVVFTFALPFTGLEPIWDTGYSTPIMLWLVAVNLFLLNGVFQDGSQGSGYPAWLVRVIDLCLLCLPVLVVLAGYSTWLRIEQYGLTPSRILAMVLVLVIFVHSLAAVWAVFATRAVWLGSLRTSNPLIALLCVVLLLGLHTPWFSPLKLSANNQVQRLLSGKTAVDTFDADTLRNRLGPQGKQAYDELLAQVEQGVVLTGPERQDLLKRLKEAGTGNGPRGSERLLEWIGPKVEGSEQFEDKAFDGQLCLAPGCALWAVDLDQDGQPEVLQLPKNKWSEPLHFFKRDAQGKWRRAGTYAGDESALELIEKIRQGNVKVVKPSYQSLQIGEVELTPRLEKPRKP</sequence>
<keyword evidence="1" id="KW-0812">Transmembrane</keyword>
<feature type="transmembrane region" description="Helical" evidence="1">
    <location>
        <begin position="59"/>
        <end position="80"/>
    </location>
</feature>
<evidence type="ECO:0000313" key="2">
    <source>
        <dbReference type="EMBL" id="OZY43545.1"/>
    </source>
</evidence>
<keyword evidence="1" id="KW-0472">Membrane</keyword>
<evidence type="ECO:0008006" key="4">
    <source>
        <dbReference type="Google" id="ProtNLM"/>
    </source>
</evidence>
<evidence type="ECO:0000313" key="3">
    <source>
        <dbReference type="Proteomes" id="UP000216113"/>
    </source>
</evidence>
<dbReference type="EMBL" id="NQKL01000001">
    <property type="protein sequence ID" value="OZY43545.1"/>
    <property type="molecule type" value="Genomic_DNA"/>
</dbReference>
<feature type="transmembrane region" description="Helical" evidence="1">
    <location>
        <begin position="240"/>
        <end position="261"/>
    </location>
</feature>
<feature type="transmembrane region" description="Helical" evidence="1">
    <location>
        <begin position="92"/>
        <end position="114"/>
    </location>
</feature>
<feature type="transmembrane region" description="Helical" evidence="1">
    <location>
        <begin position="273"/>
        <end position="298"/>
    </location>
</feature>
<feature type="transmembrane region" description="Helical" evidence="1">
    <location>
        <begin position="12"/>
        <end position="28"/>
    </location>
</feature>
<feature type="transmembrane region" description="Helical" evidence="1">
    <location>
        <begin position="204"/>
        <end position="228"/>
    </location>
</feature>
<dbReference type="Proteomes" id="UP000216113">
    <property type="component" value="Unassembled WGS sequence"/>
</dbReference>
<feature type="transmembrane region" description="Helical" evidence="1">
    <location>
        <begin position="310"/>
        <end position="332"/>
    </location>
</feature>
<dbReference type="AlphaFoldDB" id="A0A266M1Y9"/>
<organism evidence="2 3">
    <name type="scientific">Pseudomonas fragi</name>
    <dbReference type="NCBI Taxonomy" id="296"/>
    <lineage>
        <taxon>Bacteria</taxon>
        <taxon>Pseudomonadati</taxon>
        <taxon>Pseudomonadota</taxon>
        <taxon>Gammaproteobacteria</taxon>
        <taxon>Pseudomonadales</taxon>
        <taxon>Pseudomonadaceae</taxon>
        <taxon>Pseudomonas</taxon>
    </lineage>
</organism>
<evidence type="ECO:0000256" key="1">
    <source>
        <dbReference type="SAM" id="Phobius"/>
    </source>
</evidence>
<protein>
    <recommendedName>
        <fullName evidence="4">DUF4153 domain-containing protein</fullName>
    </recommendedName>
</protein>
<feature type="transmembrane region" description="Helical" evidence="1">
    <location>
        <begin position="135"/>
        <end position="158"/>
    </location>
</feature>
<dbReference type="RefSeq" id="WP_095027572.1">
    <property type="nucleotide sequence ID" value="NZ_NQKL01000001.1"/>
</dbReference>
<dbReference type="InterPro" id="IPR025291">
    <property type="entry name" value="DUF4153"/>
</dbReference>
<keyword evidence="1" id="KW-1133">Transmembrane helix</keyword>
<comment type="caution">
    <text evidence="2">The sequence shown here is derived from an EMBL/GenBank/DDBJ whole genome shotgun (WGS) entry which is preliminary data.</text>
</comment>
<proteinExistence type="predicted"/>